<comment type="caution">
    <text evidence="2">The sequence shown here is derived from an EMBL/GenBank/DDBJ whole genome shotgun (WGS) entry which is preliminary data.</text>
</comment>
<proteinExistence type="predicted"/>
<accession>A0A5N6PUV0</accession>
<feature type="compositionally biased region" description="Acidic residues" evidence="1">
    <location>
        <begin position="54"/>
        <end position="68"/>
    </location>
</feature>
<organism evidence="2 3">
    <name type="scientific">Mikania micrantha</name>
    <name type="common">bitter vine</name>
    <dbReference type="NCBI Taxonomy" id="192012"/>
    <lineage>
        <taxon>Eukaryota</taxon>
        <taxon>Viridiplantae</taxon>
        <taxon>Streptophyta</taxon>
        <taxon>Embryophyta</taxon>
        <taxon>Tracheophyta</taxon>
        <taxon>Spermatophyta</taxon>
        <taxon>Magnoliopsida</taxon>
        <taxon>eudicotyledons</taxon>
        <taxon>Gunneridae</taxon>
        <taxon>Pentapetalae</taxon>
        <taxon>asterids</taxon>
        <taxon>campanulids</taxon>
        <taxon>Asterales</taxon>
        <taxon>Asteraceae</taxon>
        <taxon>Asteroideae</taxon>
        <taxon>Heliantheae alliance</taxon>
        <taxon>Eupatorieae</taxon>
        <taxon>Mikania</taxon>
    </lineage>
</organism>
<gene>
    <name evidence="2" type="ORF">E3N88_04145</name>
</gene>
<feature type="region of interest" description="Disordered" evidence="1">
    <location>
        <begin position="1"/>
        <end position="95"/>
    </location>
</feature>
<evidence type="ECO:0000256" key="1">
    <source>
        <dbReference type="SAM" id="MobiDB-lite"/>
    </source>
</evidence>
<evidence type="ECO:0000313" key="2">
    <source>
        <dbReference type="EMBL" id="KAD7116877.1"/>
    </source>
</evidence>
<reference evidence="2 3" key="1">
    <citation type="submission" date="2019-05" db="EMBL/GenBank/DDBJ databases">
        <title>Mikania micrantha, genome provides insights into the molecular mechanism of rapid growth.</title>
        <authorList>
            <person name="Liu B."/>
        </authorList>
    </citation>
    <scope>NUCLEOTIDE SEQUENCE [LARGE SCALE GENOMIC DNA]</scope>
    <source>
        <strain evidence="2">NLD-2019</strain>
        <tissue evidence="2">Leaf</tissue>
    </source>
</reference>
<dbReference type="AlphaFoldDB" id="A0A5N6PUV0"/>
<dbReference type="Proteomes" id="UP000326396">
    <property type="component" value="Linkage Group LG10"/>
</dbReference>
<sequence length="292" mass="32734">MSLDVTTPVEKQSHPKFSLGGTTVIQGKGKGSFNGDDGSEEKERQLKEVRAQLEFEDVSVEDMDEDDAEVKVKQDKETSQPKVQGGRKENQEDGVKSKIAKKLEFEDDYSKPYRSSTTQTAFLDSSSISVEPVKRTGGKQMGETPLPASFHAEEWYPSARVWRSSKHVTELEAKLPPLMKTPSEILATEMSRKLAHLLIELQKTPHASEKRKEILMLHQLRPTVDLKRPHDTDGVKRNSDHLEPWMEQGISFLPIQGGNFASNPLTVSAIIVGHSVHRVYDDCGVQMNDIKD</sequence>
<dbReference type="EMBL" id="SZYD01000002">
    <property type="protein sequence ID" value="KAD7116877.1"/>
    <property type="molecule type" value="Genomic_DNA"/>
</dbReference>
<name>A0A5N6PUV0_9ASTR</name>
<feature type="compositionally biased region" description="Basic and acidic residues" evidence="1">
    <location>
        <begin position="86"/>
        <end position="95"/>
    </location>
</feature>
<feature type="compositionally biased region" description="Basic and acidic residues" evidence="1">
    <location>
        <begin position="69"/>
        <end position="79"/>
    </location>
</feature>
<keyword evidence="3" id="KW-1185">Reference proteome</keyword>
<protein>
    <submittedName>
        <fullName evidence="2">Uncharacterized protein</fullName>
    </submittedName>
</protein>
<evidence type="ECO:0000313" key="3">
    <source>
        <dbReference type="Proteomes" id="UP000326396"/>
    </source>
</evidence>
<feature type="compositionally biased region" description="Basic and acidic residues" evidence="1">
    <location>
        <begin position="41"/>
        <end position="53"/>
    </location>
</feature>